<dbReference type="Proteomes" id="UP000294498">
    <property type="component" value="Unassembled WGS sequence"/>
</dbReference>
<evidence type="ECO:0000256" key="1">
    <source>
        <dbReference type="SAM" id="SignalP"/>
    </source>
</evidence>
<dbReference type="SUPFAM" id="SSF63737">
    <property type="entry name" value="Leukotriene A4 hydrolase N-terminal domain"/>
    <property type="match status" value="1"/>
</dbReference>
<sequence length="696" mass="79402">MKHYLILLALLPFAASAQYAGEYGTADTTLFQILQRPDGYYLSTEHYGNIRMIPEGGGRFTLDRVKPVAIVDFDTNSTGQVTRMLVHQAGRFTWIKDTLSASLLGSYHQDIDASLHILIHQDGEQLKMETKNLDQLKRDKYRVLDDTYTFQRDRNGQVERLLIDRIGEQVYLPRKSQGLQPALRMHAPDRHLGFTRADTLEGAPLPARTCYDVLFYDLDVALDPSQRSVQGRNRIRFRAVRDFDSLQLDLYANLRIDRILYQGHELTYHREYNAVYVDFPSTVSQGTLGELDVQYHGKPILPDPSVLQGGILWLHDTLGNPWAESVCQGTGGSLWWPGKDLLSDKPDSMRITLTAPAGLTAISNGRLLSTHKMPDGRSRFEWYVSYPILNYNVVFYLGDYVHFSDKRIDYYCLPYSLDKAKTVFGGAPAMMDLYERDFGPYPFAGDGFKLVEAPYPMEHQSAVSPGPITPLPGGTYDQAEVIRTLWHESAHEWWGNSVSCADFADLWIHEAFATYTEVLAYTAFSGDKAAADYLRAQVPVNKEPIIGVYNVNYFYLGDMYSKGCLLLNTLRHAIHNDSLFFGALRGIQSQWRFRSITTEDLIRSFNAFTGKDYTCVFDQYLRHTALPVLEWSLQDRRFRYRWQADVPGFQMPIRINLGPVLLSATSEWQALNLPESASPEDLRVDTDEFYVRTVHN</sequence>
<dbReference type="GO" id="GO:0005737">
    <property type="term" value="C:cytoplasm"/>
    <property type="evidence" value="ECO:0007669"/>
    <property type="project" value="TreeGrafter"/>
</dbReference>
<proteinExistence type="predicted"/>
<dbReference type="GO" id="GO:0042277">
    <property type="term" value="F:peptide binding"/>
    <property type="evidence" value="ECO:0007669"/>
    <property type="project" value="TreeGrafter"/>
</dbReference>
<dbReference type="GO" id="GO:0043171">
    <property type="term" value="P:peptide catabolic process"/>
    <property type="evidence" value="ECO:0007669"/>
    <property type="project" value="TreeGrafter"/>
</dbReference>
<dbReference type="GO" id="GO:0008270">
    <property type="term" value="F:zinc ion binding"/>
    <property type="evidence" value="ECO:0007669"/>
    <property type="project" value="InterPro"/>
</dbReference>
<feature type="signal peptide" evidence="1">
    <location>
        <begin position="1"/>
        <end position="20"/>
    </location>
</feature>
<reference evidence="3 4" key="1">
    <citation type="submission" date="2019-03" db="EMBL/GenBank/DDBJ databases">
        <title>Genomic Encyclopedia of Type Strains, Phase IV (KMG-IV): sequencing the most valuable type-strain genomes for metagenomic binning, comparative biology and taxonomic classification.</title>
        <authorList>
            <person name="Goeker M."/>
        </authorList>
    </citation>
    <scope>NUCLEOTIDE SEQUENCE [LARGE SCALE GENOMIC DNA]</scope>
    <source>
        <strain evidence="3 4">DSM 100059</strain>
    </source>
</reference>
<name>A0A4R8DG58_9BACT</name>
<protein>
    <submittedName>
        <fullName evidence="3">Peptidase M1-like protein</fullName>
    </submittedName>
</protein>
<feature type="chain" id="PRO_5020438049" evidence="1">
    <location>
        <begin position="21"/>
        <end position="696"/>
    </location>
</feature>
<evidence type="ECO:0000259" key="2">
    <source>
        <dbReference type="Pfam" id="PF01433"/>
    </source>
</evidence>
<evidence type="ECO:0000313" key="3">
    <source>
        <dbReference type="EMBL" id="TDW96603.1"/>
    </source>
</evidence>
<dbReference type="Gene3D" id="2.60.40.1730">
    <property type="entry name" value="tricorn interacting facor f3 domain"/>
    <property type="match status" value="1"/>
</dbReference>
<dbReference type="PANTHER" id="PTHR11533">
    <property type="entry name" value="PROTEASE M1 ZINC METALLOPROTEASE"/>
    <property type="match status" value="1"/>
</dbReference>
<dbReference type="InterPro" id="IPR042097">
    <property type="entry name" value="Aminopeptidase_N-like_N_sf"/>
</dbReference>
<evidence type="ECO:0000313" key="4">
    <source>
        <dbReference type="Proteomes" id="UP000294498"/>
    </source>
</evidence>
<dbReference type="Pfam" id="PF01433">
    <property type="entry name" value="Peptidase_M1"/>
    <property type="match status" value="1"/>
</dbReference>
<dbReference type="AlphaFoldDB" id="A0A4R8DG58"/>
<dbReference type="Gene3D" id="1.10.390.10">
    <property type="entry name" value="Neutral Protease Domain 2"/>
    <property type="match status" value="1"/>
</dbReference>
<dbReference type="SUPFAM" id="SSF55486">
    <property type="entry name" value="Metalloproteases ('zincins'), catalytic domain"/>
    <property type="match status" value="1"/>
</dbReference>
<comment type="caution">
    <text evidence="3">The sequence shown here is derived from an EMBL/GenBank/DDBJ whole genome shotgun (WGS) entry which is preliminary data.</text>
</comment>
<dbReference type="InterPro" id="IPR050344">
    <property type="entry name" value="Peptidase_M1_aminopeptidases"/>
</dbReference>
<dbReference type="GO" id="GO:0070006">
    <property type="term" value="F:metalloaminopeptidase activity"/>
    <property type="evidence" value="ECO:0007669"/>
    <property type="project" value="TreeGrafter"/>
</dbReference>
<feature type="domain" description="Peptidase M1 membrane alanine aminopeptidase" evidence="2">
    <location>
        <begin position="477"/>
        <end position="620"/>
    </location>
</feature>
<dbReference type="GO" id="GO:0005615">
    <property type="term" value="C:extracellular space"/>
    <property type="evidence" value="ECO:0007669"/>
    <property type="project" value="TreeGrafter"/>
</dbReference>
<keyword evidence="4" id="KW-1185">Reference proteome</keyword>
<organism evidence="3 4">
    <name type="scientific">Dinghuibacter silviterrae</name>
    <dbReference type="NCBI Taxonomy" id="1539049"/>
    <lineage>
        <taxon>Bacteria</taxon>
        <taxon>Pseudomonadati</taxon>
        <taxon>Bacteroidota</taxon>
        <taxon>Chitinophagia</taxon>
        <taxon>Chitinophagales</taxon>
        <taxon>Chitinophagaceae</taxon>
        <taxon>Dinghuibacter</taxon>
    </lineage>
</organism>
<dbReference type="EMBL" id="SODV01000002">
    <property type="protein sequence ID" value="TDW96603.1"/>
    <property type="molecule type" value="Genomic_DNA"/>
</dbReference>
<dbReference type="PANTHER" id="PTHR11533:SF174">
    <property type="entry name" value="PUROMYCIN-SENSITIVE AMINOPEPTIDASE-RELATED"/>
    <property type="match status" value="1"/>
</dbReference>
<dbReference type="GO" id="GO:0016020">
    <property type="term" value="C:membrane"/>
    <property type="evidence" value="ECO:0007669"/>
    <property type="project" value="TreeGrafter"/>
</dbReference>
<dbReference type="CDD" id="cd09603">
    <property type="entry name" value="M1_APN_like"/>
    <property type="match status" value="1"/>
</dbReference>
<dbReference type="RefSeq" id="WP_133997333.1">
    <property type="nucleotide sequence ID" value="NZ_SODV01000002.1"/>
</dbReference>
<accession>A0A4R8DG58</accession>
<keyword evidence="1" id="KW-0732">Signal</keyword>
<dbReference type="InterPro" id="IPR014782">
    <property type="entry name" value="Peptidase_M1_dom"/>
</dbReference>
<dbReference type="OrthoDB" id="100605at2"/>
<dbReference type="InterPro" id="IPR027268">
    <property type="entry name" value="Peptidase_M4/M1_CTD_sf"/>
</dbReference>
<gene>
    <name evidence="3" type="ORF">EDB95_4436</name>
</gene>